<sequence length="240" mass="25258">MENLKGKKVVVLGGSVGIGFSVAKAAAEEGAEVIIVSSNPERLNKALGRLPANAKSFTVDLASERQIATLFTTIGHFDHLVFTAGETLQLGNVADTNIDVAKNFFNVRYWGAFLAVQYAAGNINAGGSITLTGGSAAKRPGTGWGLGASICAAMEGFTRAMAVELAPIRVNIVVPGLVKTNLWANMTTEAQDGMFSHFSEKLPVKYVAGPDDIALTYLYLMRQPYGTGQAVVVDGGYVLV</sequence>
<dbReference type="PRINTS" id="PR00081">
    <property type="entry name" value="GDHRDH"/>
</dbReference>
<dbReference type="PANTHER" id="PTHR43477:SF1">
    <property type="entry name" value="DIHYDROANTICAPSIN 7-DEHYDROGENASE"/>
    <property type="match status" value="1"/>
</dbReference>
<organism evidence="3 4">
    <name type="scientific">Mucilaginibacter oryzae</name>
    <dbReference type="NCBI Taxonomy" id="468058"/>
    <lineage>
        <taxon>Bacteria</taxon>
        <taxon>Pseudomonadati</taxon>
        <taxon>Bacteroidota</taxon>
        <taxon>Sphingobacteriia</taxon>
        <taxon>Sphingobacteriales</taxon>
        <taxon>Sphingobacteriaceae</taxon>
        <taxon>Mucilaginibacter</taxon>
    </lineage>
</organism>
<dbReference type="EMBL" id="QGHA01000007">
    <property type="protein sequence ID" value="PWK75837.1"/>
    <property type="molecule type" value="Genomic_DNA"/>
</dbReference>
<evidence type="ECO:0000313" key="4">
    <source>
        <dbReference type="Proteomes" id="UP000245678"/>
    </source>
</evidence>
<evidence type="ECO:0000256" key="2">
    <source>
        <dbReference type="ARBA" id="ARBA00023002"/>
    </source>
</evidence>
<reference evidence="3 4" key="1">
    <citation type="submission" date="2018-05" db="EMBL/GenBank/DDBJ databases">
        <title>Genomic Encyclopedia of Archaeal and Bacterial Type Strains, Phase II (KMG-II): from individual species to whole genera.</title>
        <authorList>
            <person name="Goeker M."/>
        </authorList>
    </citation>
    <scope>NUCLEOTIDE SEQUENCE [LARGE SCALE GENOMIC DNA]</scope>
    <source>
        <strain evidence="3 4">DSM 19975</strain>
    </source>
</reference>
<dbReference type="GO" id="GO:0016491">
    <property type="term" value="F:oxidoreductase activity"/>
    <property type="evidence" value="ECO:0007669"/>
    <property type="project" value="UniProtKB-KW"/>
</dbReference>
<dbReference type="AlphaFoldDB" id="A0A316H5Z7"/>
<evidence type="ECO:0000256" key="1">
    <source>
        <dbReference type="ARBA" id="ARBA00006484"/>
    </source>
</evidence>
<dbReference type="SUPFAM" id="SSF51735">
    <property type="entry name" value="NAD(P)-binding Rossmann-fold domains"/>
    <property type="match status" value="1"/>
</dbReference>
<name>A0A316H5Z7_9SPHI</name>
<dbReference type="PANTHER" id="PTHR43477">
    <property type="entry name" value="DIHYDROANTICAPSIN 7-DEHYDROGENASE"/>
    <property type="match status" value="1"/>
</dbReference>
<dbReference type="RefSeq" id="WP_109609078.1">
    <property type="nucleotide sequence ID" value="NZ_QGHA01000007.1"/>
</dbReference>
<dbReference type="Proteomes" id="UP000245678">
    <property type="component" value="Unassembled WGS sequence"/>
</dbReference>
<dbReference type="InterPro" id="IPR051122">
    <property type="entry name" value="SDR_DHRS6-like"/>
</dbReference>
<keyword evidence="4" id="KW-1185">Reference proteome</keyword>
<protein>
    <submittedName>
        <fullName evidence="3">NAD(P)-dependent dehydrogenase (Short-subunit alcohol dehydrogenase family)</fullName>
    </submittedName>
</protein>
<dbReference type="Gene3D" id="3.40.50.720">
    <property type="entry name" value="NAD(P)-binding Rossmann-like Domain"/>
    <property type="match status" value="1"/>
</dbReference>
<proteinExistence type="inferred from homology"/>
<comment type="similarity">
    <text evidence="1">Belongs to the short-chain dehydrogenases/reductases (SDR) family.</text>
</comment>
<dbReference type="InterPro" id="IPR036291">
    <property type="entry name" value="NAD(P)-bd_dom_sf"/>
</dbReference>
<gene>
    <name evidence="3" type="ORF">LX99_03568</name>
</gene>
<keyword evidence="2" id="KW-0560">Oxidoreductase</keyword>
<evidence type="ECO:0000313" key="3">
    <source>
        <dbReference type="EMBL" id="PWK75837.1"/>
    </source>
</evidence>
<dbReference type="InterPro" id="IPR002347">
    <property type="entry name" value="SDR_fam"/>
</dbReference>
<accession>A0A316H5Z7</accession>
<dbReference type="Pfam" id="PF13561">
    <property type="entry name" value="adh_short_C2"/>
    <property type="match status" value="1"/>
</dbReference>
<comment type="caution">
    <text evidence="3">The sequence shown here is derived from an EMBL/GenBank/DDBJ whole genome shotgun (WGS) entry which is preliminary data.</text>
</comment>